<dbReference type="SUPFAM" id="SSF82199">
    <property type="entry name" value="SET domain"/>
    <property type="match status" value="1"/>
</dbReference>
<comment type="caution">
    <text evidence="2">The sequence shown here is derived from an EMBL/GenBank/DDBJ whole genome shotgun (WGS) entry which is preliminary data.</text>
</comment>
<feature type="domain" description="SET" evidence="1">
    <location>
        <begin position="1"/>
        <end position="56"/>
    </location>
</feature>
<dbReference type="PANTHER" id="PTHR47332">
    <property type="entry name" value="SET DOMAIN-CONTAINING PROTEIN 5"/>
    <property type="match status" value="1"/>
</dbReference>
<dbReference type="InterPro" id="IPR053185">
    <property type="entry name" value="SET_domain_protein"/>
</dbReference>
<reference evidence="3" key="1">
    <citation type="journal article" date="2023" name="Mol. Phylogenet. Evol.">
        <title>Genome-scale phylogeny and comparative genomics of the fungal order Sordariales.</title>
        <authorList>
            <person name="Hensen N."/>
            <person name="Bonometti L."/>
            <person name="Westerberg I."/>
            <person name="Brannstrom I.O."/>
            <person name="Guillou S."/>
            <person name="Cros-Aarteil S."/>
            <person name="Calhoun S."/>
            <person name="Haridas S."/>
            <person name="Kuo A."/>
            <person name="Mondo S."/>
            <person name="Pangilinan J."/>
            <person name="Riley R."/>
            <person name="LaButti K."/>
            <person name="Andreopoulos B."/>
            <person name="Lipzen A."/>
            <person name="Chen C."/>
            <person name="Yan M."/>
            <person name="Daum C."/>
            <person name="Ng V."/>
            <person name="Clum A."/>
            <person name="Steindorff A."/>
            <person name="Ohm R.A."/>
            <person name="Martin F."/>
            <person name="Silar P."/>
            <person name="Natvig D.O."/>
            <person name="Lalanne C."/>
            <person name="Gautier V."/>
            <person name="Ament-Velasquez S.L."/>
            <person name="Kruys A."/>
            <person name="Hutchinson M.I."/>
            <person name="Powell A.J."/>
            <person name="Barry K."/>
            <person name="Miller A.N."/>
            <person name="Grigoriev I.V."/>
            <person name="Debuchy R."/>
            <person name="Gladieux P."/>
            <person name="Hiltunen Thoren M."/>
            <person name="Johannesson H."/>
        </authorList>
    </citation>
    <scope>NUCLEOTIDE SEQUENCE [LARGE SCALE GENOMIC DNA]</scope>
    <source>
        <strain evidence="3">CBS 340.73</strain>
    </source>
</reference>
<dbReference type="CDD" id="cd20071">
    <property type="entry name" value="SET_SMYD"/>
    <property type="match status" value="1"/>
</dbReference>
<sequence length="211" mass="23903">MGAVELYGCGVFPLYSRINHSCVPNVHNAYNPGIQRLTVYSIRDIGAGEQITTSYISSAYRTREQRREETENWGFVCSCLACTDTLIEPLRKRMFQLDQRLAAYDSPLRGLMSLDTSPLARMLAPDMPASVDEALKDADQLVELLKKQGLEGMELCKTYRECSKYSLELGSIPKALDYARKELDIERYCIGTETAHLPKDMEGAEYWIRTP</sequence>
<evidence type="ECO:0000313" key="3">
    <source>
        <dbReference type="Proteomes" id="UP001303473"/>
    </source>
</evidence>
<dbReference type="AlphaFoldDB" id="A0AAN6S275"/>
<dbReference type="Gene3D" id="2.170.270.10">
    <property type="entry name" value="SET domain"/>
    <property type="match status" value="1"/>
</dbReference>
<dbReference type="Pfam" id="PF00856">
    <property type="entry name" value="SET"/>
    <property type="match status" value="1"/>
</dbReference>
<evidence type="ECO:0000259" key="1">
    <source>
        <dbReference type="PROSITE" id="PS50280"/>
    </source>
</evidence>
<evidence type="ECO:0000313" key="2">
    <source>
        <dbReference type="EMBL" id="KAK3937293.1"/>
    </source>
</evidence>
<organism evidence="2 3">
    <name type="scientific">Diplogelasinospora grovesii</name>
    <dbReference type="NCBI Taxonomy" id="303347"/>
    <lineage>
        <taxon>Eukaryota</taxon>
        <taxon>Fungi</taxon>
        <taxon>Dikarya</taxon>
        <taxon>Ascomycota</taxon>
        <taxon>Pezizomycotina</taxon>
        <taxon>Sordariomycetes</taxon>
        <taxon>Sordariomycetidae</taxon>
        <taxon>Sordariales</taxon>
        <taxon>Diplogelasinosporaceae</taxon>
        <taxon>Diplogelasinospora</taxon>
    </lineage>
</organism>
<gene>
    <name evidence="2" type="ORF">QBC46DRAFT_267878</name>
</gene>
<protein>
    <recommendedName>
        <fullName evidence="1">SET domain-containing protein</fullName>
    </recommendedName>
</protein>
<keyword evidence="3" id="KW-1185">Reference proteome</keyword>
<dbReference type="InterPro" id="IPR046341">
    <property type="entry name" value="SET_dom_sf"/>
</dbReference>
<proteinExistence type="predicted"/>
<dbReference type="PROSITE" id="PS50280">
    <property type="entry name" value="SET"/>
    <property type="match status" value="1"/>
</dbReference>
<dbReference type="InterPro" id="IPR001214">
    <property type="entry name" value="SET_dom"/>
</dbReference>
<dbReference type="PANTHER" id="PTHR47332:SF4">
    <property type="entry name" value="SET DOMAIN-CONTAINING PROTEIN 5"/>
    <property type="match status" value="1"/>
</dbReference>
<name>A0AAN6S275_9PEZI</name>
<accession>A0AAN6S275</accession>
<dbReference type="EMBL" id="MU853858">
    <property type="protein sequence ID" value="KAK3937293.1"/>
    <property type="molecule type" value="Genomic_DNA"/>
</dbReference>
<dbReference type="Proteomes" id="UP001303473">
    <property type="component" value="Unassembled WGS sequence"/>
</dbReference>